<reference evidence="5" key="1">
    <citation type="submission" date="2023-06" db="EMBL/GenBank/DDBJ databases">
        <authorList>
            <person name="Jiang Y."/>
            <person name="Liu Q."/>
        </authorList>
    </citation>
    <scope>NUCLEOTIDE SEQUENCE</scope>
    <source>
        <strain evidence="5">CGMCC 1.12089</strain>
    </source>
</reference>
<dbReference type="PANTHER" id="PTHR44846:SF1">
    <property type="entry name" value="MANNOSYL-D-GLYCERATE TRANSPORT_METABOLISM SYSTEM REPRESSOR MNGR-RELATED"/>
    <property type="match status" value="1"/>
</dbReference>
<dbReference type="RefSeq" id="WP_286658170.1">
    <property type="nucleotide sequence ID" value="NZ_JASZYV010000001.1"/>
</dbReference>
<dbReference type="InterPro" id="IPR036388">
    <property type="entry name" value="WH-like_DNA-bd_sf"/>
</dbReference>
<dbReference type="PROSITE" id="PS50949">
    <property type="entry name" value="HTH_GNTR"/>
    <property type="match status" value="1"/>
</dbReference>
<dbReference type="Pfam" id="PF07702">
    <property type="entry name" value="UTRA"/>
    <property type="match status" value="1"/>
</dbReference>
<evidence type="ECO:0000256" key="2">
    <source>
        <dbReference type="ARBA" id="ARBA00023125"/>
    </source>
</evidence>
<dbReference type="SMART" id="SM00866">
    <property type="entry name" value="UTRA"/>
    <property type="match status" value="1"/>
</dbReference>
<dbReference type="Pfam" id="PF00392">
    <property type="entry name" value="GntR"/>
    <property type="match status" value="1"/>
</dbReference>
<dbReference type="CDD" id="cd07377">
    <property type="entry name" value="WHTH_GntR"/>
    <property type="match status" value="1"/>
</dbReference>
<name>A0ABT7N529_9BURK</name>
<feature type="domain" description="HTH gntR-type" evidence="4">
    <location>
        <begin position="6"/>
        <end position="74"/>
    </location>
</feature>
<keyword evidence="2" id="KW-0238">DNA-binding</keyword>
<dbReference type="SUPFAM" id="SSF64288">
    <property type="entry name" value="Chorismate lyase-like"/>
    <property type="match status" value="1"/>
</dbReference>
<gene>
    <name evidence="5" type="ORF">QTH91_00995</name>
</gene>
<dbReference type="PRINTS" id="PR00035">
    <property type="entry name" value="HTHGNTR"/>
</dbReference>
<accession>A0ABT7N529</accession>
<organism evidence="5 6">
    <name type="scientific">Variovorax dokdonensis</name>
    <dbReference type="NCBI Taxonomy" id="344883"/>
    <lineage>
        <taxon>Bacteria</taxon>
        <taxon>Pseudomonadati</taxon>
        <taxon>Pseudomonadota</taxon>
        <taxon>Betaproteobacteria</taxon>
        <taxon>Burkholderiales</taxon>
        <taxon>Comamonadaceae</taxon>
        <taxon>Variovorax</taxon>
    </lineage>
</organism>
<dbReference type="InterPro" id="IPR011663">
    <property type="entry name" value="UTRA"/>
</dbReference>
<protein>
    <submittedName>
        <fullName evidence="5">GntR family transcriptional regulator</fullName>
    </submittedName>
</protein>
<dbReference type="InterPro" id="IPR028978">
    <property type="entry name" value="Chorismate_lyase_/UTRA_dom_sf"/>
</dbReference>
<evidence type="ECO:0000259" key="4">
    <source>
        <dbReference type="PROSITE" id="PS50949"/>
    </source>
</evidence>
<dbReference type="EMBL" id="JASZYV010000001">
    <property type="protein sequence ID" value="MDM0043046.1"/>
    <property type="molecule type" value="Genomic_DNA"/>
</dbReference>
<sequence>MSELPQSLHAQLRDAIRARILDGRLPPGAKLPSESEMTAEHGVSRITVRQALGALQAEGLIVKLHGKGAFVSHPRAAQSLNRLQGLNEALALDKHAVSSKRLAWREIKAPPAVARQLDLAAGETVYHLQTLRYMDREPLSVNNSYLPRFLGERVARVDFSQRDLIDVFEHEGGIAIGEAQVEIGAGAARAQDAKLLQIEPGTAVLEVERVLHMAQGGPVHVELAVYRADNFRYRLNLRR</sequence>
<evidence type="ECO:0000256" key="1">
    <source>
        <dbReference type="ARBA" id="ARBA00023015"/>
    </source>
</evidence>
<keyword evidence="6" id="KW-1185">Reference proteome</keyword>
<evidence type="ECO:0000256" key="3">
    <source>
        <dbReference type="ARBA" id="ARBA00023163"/>
    </source>
</evidence>
<dbReference type="Proteomes" id="UP001174908">
    <property type="component" value="Unassembled WGS sequence"/>
</dbReference>
<comment type="caution">
    <text evidence="5">The sequence shown here is derived from an EMBL/GenBank/DDBJ whole genome shotgun (WGS) entry which is preliminary data.</text>
</comment>
<dbReference type="Gene3D" id="1.10.10.10">
    <property type="entry name" value="Winged helix-like DNA-binding domain superfamily/Winged helix DNA-binding domain"/>
    <property type="match status" value="1"/>
</dbReference>
<dbReference type="InterPro" id="IPR050679">
    <property type="entry name" value="Bact_HTH_transcr_reg"/>
</dbReference>
<evidence type="ECO:0000313" key="6">
    <source>
        <dbReference type="Proteomes" id="UP001174908"/>
    </source>
</evidence>
<dbReference type="SMART" id="SM00345">
    <property type="entry name" value="HTH_GNTR"/>
    <property type="match status" value="1"/>
</dbReference>
<keyword evidence="1" id="KW-0805">Transcription regulation</keyword>
<proteinExistence type="predicted"/>
<keyword evidence="3" id="KW-0804">Transcription</keyword>
<evidence type="ECO:0000313" key="5">
    <source>
        <dbReference type="EMBL" id="MDM0043046.1"/>
    </source>
</evidence>
<dbReference type="InterPro" id="IPR000524">
    <property type="entry name" value="Tscrpt_reg_HTH_GntR"/>
</dbReference>
<dbReference type="InterPro" id="IPR036390">
    <property type="entry name" value="WH_DNA-bd_sf"/>
</dbReference>
<dbReference type="SUPFAM" id="SSF46785">
    <property type="entry name" value="Winged helix' DNA-binding domain"/>
    <property type="match status" value="1"/>
</dbReference>
<dbReference type="Gene3D" id="3.40.1410.10">
    <property type="entry name" value="Chorismate lyase-like"/>
    <property type="match status" value="1"/>
</dbReference>
<dbReference type="PANTHER" id="PTHR44846">
    <property type="entry name" value="MANNOSYL-D-GLYCERATE TRANSPORT/METABOLISM SYSTEM REPRESSOR MNGR-RELATED"/>
    <property type="match status" value="1"/>
</dbReference>